<keyword evidence="2" id="KW-1185">Reference proteome</keyword>
<dbReference type="Pfam" id="PF08863">
    <property type="entry name" value="YolD"/>
    <property type="match status" value="1"/>
</dbReference>
<dbReference type="PANTHER" id="PTHR40051">
    <property type="entry name" value="IG HYPOTHETICAL 15966"/>
    <property type="match status" value="1"/>
</dbReference>
<accession>A0A6M0Q6T1</accession>
<name>A0A6M0Q6T1_9BACI</name>
<proteinExistence type="predicted"/>
<dbReference type="InterPro" id="IPR014962">
    <property type="entry name" value="YolD"/>
</dbReference>
<evidence type="ECO:0000313" key="1">
    <source>
        <dbReference type="EMBL" id="NEY71459.1"/>
    </source>
</evidence>
<dbReference type="PANTHER" id="PTHR40051:SF1">
    <property type="entry name" value="YOLD-LIKE FAMILY PROTEIN"/>
    <property type="match status" value="1"/>
</dbReference>
<gene>
    <name evidence="1" type="ORF">G4D63_06840</name>
</gene>
<dbReference type="RefSeq" id="WP_163178912.1">
    <property type="nucleotide sequence ID" value="NZ_JAAIWM010000002.1"/>
</dbReference>
<dbReference type="AlphaFoldDB" id="A0A6M0Q6T1"/>
<sequence>MIRDRGNIKWTAMMLPEHVKLLRDWVKEDEFETKPDLDEQKLDQMNEVICEAMAHGAELSITYFDHTQHKTIRGSIHYVDEIHQKLRIVLKEGLVVQIPFHSIVEVTE</sequence>
<comment type="caution">
    <text evidence="1">The sequence shown here is derived from an EMBL/GenBank/DDBJ whole genome shotgun (WGS) entry which is preliminary data.</text>
</comment>
<evidence type="ECO:0000313" key="2">
    <source>
        <dbReference type="Proteomes" id="UP000481043"/>
    </source>
</evidence>
<dbReference type="Proteomes" id="UP000481043">
    <property type="component" value="Unassembled WGS sequence"/>
</dbReference>
<dbReference type="EMBL" id="JAAIWM010000002">
    <property type="protein sequence ID" value="NEY71459.1"/>
    <property type="molecule type" value="Genomic_DNA"/>
</dbReference>
<reference evidence="1 2" key="1">
    <citation type="submission" date="2020-02" db="EMBL/GenBank/DDBJ databases">
        <title>Bacillus aquiflavi sp. nov., isolated from yellow water of strong flavor Chinese baijiu in Yibin region of China.</title>
        <authorList>
            <person name="Xie J."/>
        </authorList>
    </citation>
    <scope>NUCLEOTIDE SEQUENCE [LARGE SCALE GENOMIC DNA]</scope>
    <source>
        <strain evidence="1 2">SA4</strain>
    </source>
</reference>
<protein>
    <submittedName>
        <fullName evidence="1">YolD-like family protein</fullName>
    </submittedName>
</protein>
<organism evidence="1 2">
    <name type="scientific">Bacillus mesophilus</name>
    <dbReference type="NCBI Taxonomy" id="1808955"/>
    <lineage>
        <taxon>Bacteria</taxon>
        <taxon>Bacillati</taxon>
        <taxon>Bacillota</taxon>
        <taxon>Bacilli</taxon>
        <taxon>Bacillales</taxon>
        <taxon>Bacillaceae</taxon>
        <taxon>Bacillus</taxon>
    </lineage>
</organism>